<evidence type="ECO:0000256" key="7">
    <source>
        <dbReference type="ARBA" id="ARBA00031584"/>
    </source>
</evidence>
<dbReference type="GO" id="GO:0012505">
    <property type="term" value="C:endomembrane system"/>
    <property type="evidence" value="ECO:0007669"/>
    <property type="project" value="UniProtKB-SubCell"/>
</dbReference>
<comment type="caution">
    <text evidence="12">The sequence shown here is derived from an EMBL/GenBank/DDBJ whole genome shotgun (WGS) entry which is preliminary data.</text>
</comment>
<dbReference type="PRINTS" id="PR01437">
    <property type="entry name" value="NUOXDRDTASE4"/>
</dbReference>
<comment type="similarity">
    <text evidence="2">Belongs to the complex I subunit 4 family.</text>
</comment>
<dbReference type="InterPro" id="IPR010227">
    <property type="entry name" value="NADH_Q_OxRdtase_chainM/4"/>
</dbReference>
<evidence type="ECO:0000256" key="9">
    <source>
        <dbReference type="RuleBase" id="RU000320"/>
    </source>
</evidence>
<feature type="transmembrane region" description="Helical" evidence="10">
    <location>
        <begin position="272"/>
        <end position="293"/>
    </location>
</feature>
<dbReference type="EMBL" id="PTIZ01000001">
    <property type="protein sequence ID" value="PPK78194.1"/>
    <property type="molecule type" value="Genomic_DNA"/>
</dbReference>
<gene>
    <name evidence="12" type="ORF">B0F87_101576</name>
</gene>
<dbReference type="PANTHER" id="PTHR43507:SF1">
    <property type="entry name" value="NADH-UBIQUINONE OXIDOREDUCTASE CHAIN 4"/>
    <property type="match status" value="1"/>
</dbReference>
<evidence type="ECO:0000313" key="13">
    <source>
        <dbReference type="Proteomes" id="UP000240010"/>
    </source>
</evidence>
<evidence type="ECO:0000256" key="6">
    <source>
        <dbReference type="ARBA" id="ARBA00023136"/>
    </source>
</evidence>
<dbReference type="GO" id="GO:0015990">
    <property type="term" value="P:electron transport coupled proton transport"/>
    <property type="evidence" value="ECO:0007669"/>
    <property type="project" value="TreeGrafter"/>
</dbReference>
<dbReference type="GO" id="GO:0003954">
    <property type="term" value="F:NADH dehydrogenase activity"/>
    <property type="evidence" value="ECO:0007669"/>
    <property type="project" value="TreeGrafter"/>
</dbReference>
<keyword evidence="6 10" id="KW-0472">Membrane</keyword>
<proteinExistence type="inferred from homology"/>
<feature type="transmembrane region" description="Helical" evidence="10">
    <location>
        <begin position="6"/>
        <end position="23"/>
    </location>
</feature>
<feature type="transmembrane region" description="Helical" evidence="10">
    <location>
        <begin position="456"/>
        <end position="477"/>
    </location>
</feature>
<dbReference type="PANTHER" id="PTHR43507">
    <property type="entry name" value="NADH-UBIQUINONE OXIDOREDUCTASE CHAIN 4"/>
    <property type="match status" value="1"/>
</dbReference>
<evidence type="ECO:0000256" key="2">
    <source>
        <dbReference type="ARBA" id="ARBA00009025"/>
    </source>
</evidence>
<evidence type="ECO:0000313" key="12">
    <source>
        <dbReference type="EMBL" id="PPK78194.1"/>
    </source>
</evidence>
<feature type="transmembrane region" description="Helical" evidence="10">
    <location>
        <begin position="300"/>
        <end position="320"/>
    </location>
</feature>
<dbReference type="RefSeq" id="WP_104427540.1">
    <property type="nucleotide sequence ID" value="NZ_PTIZ01000001.1"/>
</dbReference>
<keyword evidence="5 10" id="KW-1133">Transmembrane helix</keyword>
<feature type="transmembrane region" description="Helical" evidence="10">
    <location>
        <begin position="35"/>
        <end position="53"/>
    </location>
</feature>
<accession>A0A2S6HL31</accession>
<feature type="transmembrane region" description="Helical" evidence="10">
    <location>
        <begin position="332"/>
        <end position="350"/>
    </location>
</feature>
<dbReference type="GO" id="GO:0042773">
    <property type="term" value="P:ATP synthesis coupled electron transport"/>
    <property type="evidence" value="ECO:0007669"/>
    <property type="project" value="InterPro"/>
</dbReference>
<dbReference type="Pfam" id="PF00361">
    <property type="entry name" value="Proton_antipo_M"/>
    <property type="match status" value="1"/>
</dbReference>
<evidence type="ECO:0000256" key="1">
    <source>
        <dbReference type="ARBA" id="ARBA00004127"/>
    </source>
</evidence>
<dbReference type="GO" id="GO:0008137">
    <property type="term" value="F:NADH dehydrogenase (ubiquinone) activity"/>
    <property type="evidence" value="ECO:0007669"/>
    <property type="project" value="InterPro"/>
</dbReference>
<dbReference type="InterPro" id="IPR001750">
    <property type="entry name" value="ND/Mrp_TM"/>
</dbReference>
<organism evidence="12 13">
    <name type="scientific">Methylobacter tundripaludum</name>
    <dbReference type="NCBI Taxonomy" id="173365"/>
    <lineage>
        <taxon>Bacteria</taxon>
        <taxon>Pseudomonadati</taxon>
        <taxon>Pseudomonadota</taxon>
        <taxon>Gammaproteobacteria</taxon>
        <taxon>Methylococcales</taxon>
        <taxon>Methylococcaceae</taxon>
        <taxon>Methylobacter</taxon>
    </lineage>
</organism>
<dbReference type="GO" id="GO:0016020">
    <property type="term" value="C:membrane"/>
    <property type="evidence" value="ECO:0007669"/>
    <property type="project" value="UniProtKB-SubCell"/>
</dbReference>
<dbReference type="GO" id="GO:0048039">
    <property type="term" value="F:ubiquinone binding"/>
    <property type="evidence" value="ECO:0007669"/>
    <property type="project" value="TreeGrafter"/>
</dbReference>
<evidence type="ECO:0000256" key="3">
    <source>
        <dbReference type="ARBA" id="ARBA00019906"/>
    </source>
</evidence>
<protein>
    <recommendedName>
        <fullName evidence="3">NADH-quinone oxidoreductase subunit M</fullName>
    </recommendedName>
    <alternativeName>
        <fullName evidence="7">NADH dehydrogenase I subunit M</fullName>
    </alternativeName>
    <alternativeName>
        <fullName evidence="8">NDH-1 subunit M</fullName>
    </alternativeName>
</protein>
<feature type="domain" description="NADH:quinone oxidoreductase/Mrp antiporter transmembrane" evidence="11">
    <location>
        <begin position="127"/>
        <end position="415"/>
    </location>
</feature>
<evidence type="ECO:0000256" key="8">
    <source>
        <dbReference type="ARBA" id="ARBA00032798"/>
    </source>
</evidence>
<evidence type="ECO:0000256" key="10">
    <source>
        <dbReference type="SAM" id="Phobius"/>
    </source>
</evidence>
<feature type="transmembrane region" description="Helical" evidence="10">
    <location>
        <begin position="412"/>
        <end position="436"/>
    </location>
</feature>
<feature type="transmembrane region" description="Helical" evidence="10">
    <location>
        <begin position="371"/>
        <end position="392"/>
    </location>
</feature>
<feature type="transmembrane region" description="Helical" evidence="10">
    <location>
        <begin position="209"/>
        <end position="232"/>
    </location>
</feature>
<keyword evidence="4 9" id="KW-0812">Transmembrane</keyword>
<evidence type="ECO:0000256" key="4">
    <source>
        <dbReference type="ARBA" id="ARBA00022692"/>
    </source>
</evidence>
<dbReference type="NCBIfam" id="TIGR01972">
    <property type="entry name" value="NDH_I_M"/>
    <property type="match status" value="1"/>
</dbReference>
<feature type="transmembrane region" description="Helical" evidence="10">
    <location>
        <begin position="244"/>
        <end position="266"/>
    </location>
</feature>
<dbReference type="AlphaFoldDB" id="A0A2S6HL31"/>
<feature type="transmembrane region" description="Helical" evidence="10">
    <location>
        <begin position="110"/>
        <end position="127"/>
    </location>
</feature>
<feature type="transmembrane region" description="Helical" evidence="10">
    <location>
        <begin position="133"/>
        <end position="151"/>
    </location>
</feature>
<dbReference type="Proteomes" id="UP000240010">
    <property type="component" value="Unassembled WGS sequence"/>
</dbReference>
<reference evidence="12 13" key="1">
    <citation type="submission" date="2018-02" db="EMBL/GenBank/DDBJ databases">
        <title>Subsurface microbial communities from deep shales in Ohio and West Virginia, USA.</title>
        <authorList>
            <person name="Wrighton K."/>
        </authorList>
    </citation>
    <scope>NUCLEOTIDE SEQUENCE [LARGE SCALE GENOMIC DNA]</scope>
    <source>
        <strain evidence="12 13">OWC-DMM</strain>
    </source>
</reference>
<dbReference type="InterPro" id="IPR003918">
    <property type="entry name" value="NADH_UbQ_OxRdtase"/>
</dbReference>
<sequence length="496" mass="53670">MGILSILLWTPAAGVLLLALTPGRNIQLIRYIANLFTTIAFLLVCWLLSIYNAQDANLQFNEYFPLNPKLGSAYALGIDGLSMPMLVMATLLTSIALLASFTVSSSVKGYHICILLLEFGMLGVFLAQDWALFYIFWEVTLIPLFFLIGRWGGKRRHTASLNFVLYTMGGSVFMLISLLAVSQYDLEHGGSLMSSMHQAAQDMPRIEQVLVLLGFVIGFGVKMPIFPLHGWLPLAHVEAPSPVSILLSGILLKMGAYGLIRAVVMLPEAAKLLQLFLIFLGLFGMLYGGLLAWRQSDLKAMVAYSSISHMGIVLLGIATLNEAGITGAVLQMTAHGLIAGALFLLVGLLYERTHTRNIQDYSSLIQVMPRFAVFMTLTLLAAMGLPGSVGFIAELHTLIGGFRSSTSVGLGLGVMVFFSVSILIGAAYAIRTISLLFTGPVKPQMRQIEDLRAPELLAAGILVAGIVFFGLLPAPLLDLSAATISQMNSLISQRIL</sequence>
<name>A0A2S6HL31_9GAMM</name>
<feature type="transmembrane region" description="Helical" evidence="10">
    <location>
        <begin position="163"/>
        <end position="184"/>
    </location>
</feature>
<evidence type="ECO:0000259" key="11">
    <source>
        <dbReference type="Pfam" id="PF00361"/>
    </source>
</evidence>
<feature type="transmembrane region" description="Helical" evidence="10">
    <location>
        <begin position="73"/>
        <end position="98"/>
    </location>
</feature>
<evidence type="ECO:0000256" key="5">
    <source>
        <dbReference type="ARBA" id="ARBA00022989"/>
    </source>
</evidence>
<comment type="subcellular location">
    <subcellularLocation>
        <location evidence="1">Endomembrane system</location>
        <topology evidence="1">Multi-pass membrane protein</topology>
    </subcellularLocation>
    <subcellularLocation>
        <location evidence="9">Membrane</location>
        <topology evidence="9">Multi-pass membrane protein</topology>
    </subcellularLocation>
</comment>